<dbReference type="UniPathway" id="UPA00056">
    <property type="reaction ID" value="UER00094"/>
</dbReference>
<dbReference type="InterPro" id="IPR006204">
    <property type="entry name" value="GHMP_kinase_N_dom"/>
</dbReference>
<keyword evidence="7 9" id="KW-0067">ATP-binding</keyword>
<dbReference type="KEGG" id="cmiu:B1H56_08270"/>
<feature type="domain" description="GHMP kinase N-terminal" evidence="10">
    <location>
        <begin position="60"/>
        <end position="138"/>
    </location>
</feature>
<sequence>MKLEAFAKLNLSLAVTGRRADGMHELDMLMQNISLADELEIFPADAVSLQCEGIPADESNTAVKAARLFFEAAGIRGGARMTLKKHIPAQAGLGGGSSDAGAVLNALNEIYGAGLSQEQLKEIAARIGADVPFFLKGGCMRARGIGEILSPVRNACDFSYLLVKPEGGVMTGPAYAKYHDLPAVTPDIGTAAAALEAGDREAYFNAAGNSLLPAGAALCPEVGTLLEECMEYGASFAMMTGSGSCVFAVFSDAAEEERAYAAFLGRYAFCVRARNTKEAFRVIGP</sequence>
<comment type="caution">
    <text evidence="12">The sequence shown here is derived from an EMBL/GenBank/DDBJ whole genome shotgun (WGS) entry which is preliminary data.</text>
</comment>
<dbReference type="InterPro" id="IPR020568">
    <property type="entry name" value="Ribosomal_Su5_D2-typ_SF"/>
</dbReference>
<dbReference type="InterPro" id="IPR013750">
    <property type="entry name" value="GHMP_kinase_C_dom"/>
</dbReference>
<dbReference type="Proteomes" id="UP000070366">
    <property type="component" value="Unassembled WGS sequence"/>
</dbReference>
<dbReference type="GO" id="GO:0019288">
    <property type="term" value="P:isopentenyl diphosphate biosynthetic process, methylerythritol 4-phosphate pathway"/>
    <property type="evidence" value="ECO:0007669"/>
    <property type="project" value="UniProtKB-UniRule"/>
</dbReference>
<gene>
    <name evidence="9" type="primary">ispE</name>
    <name evidence="12" type="ORF">HMPREF3293_02972</name>
</gene>
<comment type="pathway">
    <text evidence="9">Isoprenoid biosynthesis; isopentenyl diphosphate biosynthesis via DXP pathway; isopentenyl diphosphate from 1-deoxy-D-xylulose 5-phosphate: step 3/6.</text>
</comment>
<comment type="similarity">
    <text evidence="1 9">Belongs to the GHMP kinase family. IspE subfamily.</text>
</comment>
<keyword evidence="6 9" id="KW-0418">Kinase</keyword>
<accession>A0A136Q104</accession>
<proteinExistence type="inferred from homology"/>
<evidence type="ECO:0000256" key="2">
    <source>
        <dbReference type="ARBA" id="ARBA00012052"/>
    </source>
</evidence>
<reference evidence="13" key="1">
    <citation type="submission" date="2016-02" db="EMBL/GenBank/DDBJ databases">
        <authorList>
            <person name="Mitreva M."/>
            <person name="Pepin K.H."/>
            <person name="Mihindukulasuriya K.A."/>
            <person name="Fulton R."/>
            <person name="Fronick C."/>
            <person name="O'Laughlin M."/>
            <person name="Miner T."/>
            <person name="Herter B."/>
            <person name="Rosa B.A."/>
            <person name="Cordes M."/>
            <person name="Tomlinson C."/>
            <person name="Wollam A."/>
            <person name="Palsikar V.B."/>
            <person name="Mardis E.R."/>
            <person name="Wilson R.K."/>
        </authorList>
    </citation>
    <scope>NUCLEOTIDE SEQUENCE [LARGE SCALE GENOMIC DNA]</scope>
    <source>
        <strain evidence="13">DSM 22607</strain>
    </source>
</reference>
<evidence type="ECO:0000256" key="8">
    <source>
        <dbReference type="ARBA" id="ARBA00032554"/>
    </source>
</evidence>
<dbReference type="PIRSF" id="PIRSF010376">
    <property type="entry name" value="IspE"/>
    <property type="match status" value="1"/>
</dbReference>
<dbReference type="NCBIfam" id="TIGR00154">
    <property type="entry name" value="ispE"/>
    <property type="match status" value="1"/>
</dbReference>
<dbReference type="GO" id="GO:0050515">
    <property type="term" value="F:4-(cytidine 5'-diphospho)-2-C-methyl-D-erythritol kinase activity"/>
    <property type="evidence" value="ECO:0007669"/>
    <property type="project" value="UniProtKB-UniRule"/>
</dbReference>
<feature type="binding site" evidence="9">
    <location>
        <begin position="88"/>
        <end position="98"/>
    </location>
    <ligand>
        <name>ATP</name>
        <dbReference type="ChEBI" id="CHEBI:30616"/>
    </ligand>
</feature>
<evidence type="ECO:0000313" key="13">
    <source>
        <dbReference type="Proteomes" id="UP000070366"/>
    </source>
</evidence>
<dbReference type="EC" id="2.7.1.148" evidence="2 9"/>
<protein>
    <recommendedName>
        <fullName evidence="3 9">4-diphosphocytidyl-2-C-methyl-D-erythritol kinase</fullName>
        <shortName evidence="9">CMK</shortName>
        <ecNumber evidence="2 9">2.7.1.148</ecNumber>
    </recommendedName>
    <alternativeName>
        <fullName evidence="8 9">4-(cytidine-5'-diphospho)-2-C-methyl-D-erythritol kinase</fullName>
    </alternativeName>
</protein>
<dbReference type="SUPFAM" id="SSF55060">
    <property type="entry name" value="GHMP Kinase, C-terminal domain"/>
    <property type="match status" value="1"/>
</dbReference>
<evidence type="ECO:0000256" key="9">
    <source>
        <dbReference type="HAMAP-Rule" id="MF_00061"/>
    </source>
</evidence>
<evidence type="ECO:0000259" key="10">
    <source>
        <dbReference type="Pfam" id="PF00288"/>
    </source>
</evidence>
<dbReference type="Gene3D" id="3.30.230.10">
    <property type="match status" value="1"/>
</dbReference>
<evidence type="ECO:0000259" key="11">
    <source>
        <dbReference type="Pfam" id="PF08544"/>
    </source>
</evidence>
<organism evidence="12 13">
    <name type="scientific">Christensenella minuta</name>
    <dbReference type="NCBI Taxonomy" id="626937"/>
    <lineage>
        <taxon>Bacteria</taxon>
        <taxon>Bacillati</taxon>
        <taxon>Bacillota</taxon>
        <taxon>Clostridia</taxon>
        <taxon>Christensenellales</taxon>
        <taxon>Christensenellaceae</taxon>
        <taxon>Christensenella</taxon>
    </lineage>
</organism>
<dbReference type="RefSeq" id="WP_066523117.1">
    <property type="nucleotide sequence ID" value="NZ_CABMOF010000013.1"/>
</dbReference>
<dbReference type="InterPro" id="IPR004424">
    <property type="entry name" value="IspE"/>
</dbReference>
<evidence type="ECO:0000256" key="4">
    <source>
        <dbReference type="ARBA" id="ARBA00022679"/>
    </source>
</evidence>
<comment type="catalytic activity">
    <reaction evidence="9">
        <text>4-CDP-2-C-methyl-D-erythritol + ATP = 4-CDP-2-C-methyl-D-erythritol 2-phosphate + ADP + H(+)</text>
        <dbReference type="Rhea" id="RHEA:18437"/>
        <dbReference type="ChEBI" id="CHEBI:15378"/>
        <dbReference type="ChEBI" id="CHEBI:30616"/>
        <dbReference type="ChEBI" id="CHEBI:57823"/>
        <dbReference type="ChEBI" id="CHEBI:57919"/>
        <dbReference type="ChEBI" id="CHEBI:456216"/>
        <dbReference type="EC" id="2.7.1.148"/>
    </reaction>
</comment>
<dbReference type="PANTHER" id="PTHR43527">
    <property type="entry name" value="4-DIPHOSPHOCYTIDYL-2-C-METHYL-D-ERYTHRITOL KINASE, CHLOROPLASTIC"/>
    <property type="match status" value="1"/>
</dbReference>
<dbReference type="EMBL" id="LSZW01000065">
    <property type="protein sequence ID" value="KXK64317.1"/>
    <property type="molecule type" value="Genomic_DNA"/>
</dbReference>
<evidence type="ECO:0000256" key="5">
    <source>
        <dbReference type="ARBA" id="ARBA00022741"/>
    </source>
</evidence>
<dbReference type="OrthoDB" id="9809438at2"/>
<comment type="function">
    <text evidence="9">Catalyzes the phosphorylation of the position 2 hydroxy group of 4-diphosphocytidyl-2C-methyl-D-erythritol.</text>
</comment>
<keyword evidence="9" id="KW-0414">Isoprene biosynthesis</keyword>
<dbReference type="AlphaFoldDB" id="A0A136Q104"/>
<evidence type="ECO:0000313" key="12">
    <source>
        <dbReference type="EMBL" id="KXK64317.1"/>
    </source>
</evidence>
<dbReference type="GO" id="GO:0005524">
    <property type="term" value="F:ATP binding"/>
    <property type="evidence" value="ECO:0007669"/>
    <property type="project" value="UniProtKB-UniRule"/>
</dbReference>
<keyword evidence="13" id="KW-1185">Reference proteome</keyword>
<feature type="active site" evidence="9">
    <location>
        <position position="8"/>
    </location>
</feature>
<evidence type="ECO:0000256" key="7">
    <source>
        <dbReference type="ARBA" id="ARBA00022840"/>
    </source>
</evidence>
<evidence type="ECO:0000256" key="3">
    <source>
        <dbReference type="ARBA" id="ARBA00017473"/>
    </source>
</evidence>
<keyword evidence="4 9" id="KW-0808">Transferase</keyword>
<dbReference type="STRING" id="626937.HMPREF3293_02972"/>
<dbReference type="Gene3D" id="3.30.70.890">
    <property type="entry name" value="GHMP kinase, C-terminal domain"/>
    <property type="match status" value="1"/>
</dbReference>
<dbReference type="InterPro" id="IPR036554">
    <property type="entry name" value="GHMP_kinase_C_sf"/>
</dbReference>
<name>A0A136Q104_9FIRM</name>
<evidence type="ECO:0000256" key="6">
    <source>
        <dbReference type="ARBA" id="ARBA00022777"/>
    </source>
</evidence>
<feature type="domain" description="GHMP kinase C-terminal" evidence="11">
    <location>
        <begin position="192"/>
        <end position="263"/>
    </location>
</feature>
<dbReference type="Pfam" id="PF08544">
    <property type="entry name" value="GHMP_kinases_C"/>
    <property type="match status" value="1"/>
</dbReference>
<feature type="active site" evidence="9">
    <location>
        <position position="130"/>
    </location>
</feature>
<dbReference type="Pfam" id="PF00288">
    <property type="entry name" value="GHMP_kinases_N"/>
    <property type="match status" value="1"/>
</dbReference>
<dbReference type="PANTHER" id="PTHR43527:SF2">
    <property type="entry name" value="4-DIPHOSPHOCYTIDYL-2-C-METHYL-D-ERYTHRITOL KINASE, CHLOROPLASTIC"/>
    <property type="match status" value="1"/>
</dbReference>
<keyword evidence="5 9" id="KW-0547">Nucleotide-binding</keyword>
<dbReference type="InterPro" id="IPR014721">
    <property type="entry name" value="Ribsml_uS5_D2-typ_fold_subgr"/>
</dbReference>
<dbReference type="PATRIC" id="fig|626937.4.peg.2922"/>
<dbReference type="SUPFAM" id="SSF54211">
    <property type="entry name" value="Ribosomal protein S5 domain 2-like"/>
    <property type="match status" value="1"/>
</dbReference>
<dbReference type="GO" id="GO:0016114">
    <property type="term" value="P:terpenoid biosynthetic process"/>
    <property type="evidence" value="ECO:0007669"/>
    <property type="project" value="UniProtKB-UniRule"/>
</dbReference>
<evidence type="ECO:0000256" key="1">
    <source>
        <dbReference type="ARBA" id="ARBA00009684"/>
    </source>
</evidence>
<dbReference type="HAMAP" id="MF_00061">
    <property type="entry name" value="IspE"/>
    <property type="match status" value="1"/>
</dbReference>